<evidence type="ECO:0000256" key="1">
    <source>
        <dbReference type="PIRSR" id="PIRSR001220-1"/>
    </source>
</evidence>
<reference evidence="3 4" key="1">
    <citation type="submission" date="2019-02" db="EMBL/GenBank/DDBJ databases">
        <title>Hyunsoonleella sp., isolated from marine sediment.</title>
        <authorList>
            <person name="Liu B.-T."/>
        </authorList>
    </citation>
    <scope>NUCLEOTIDE SEQUENCE [LARGE SCALE GENOMIC DNA]</scope>
    <source>
        <strain evidence="3 4">T58</strain>
    </source>
</reference>
<comment type="caution">
    <text evidence="3">The sequence shown here is derived from an EMBL/GenBank/DDBJ whole genome shotgun (WGS) entry which is preliminary data.</text>
</comment>
<feature type="domain" description="L-asparaginase N-terminal" evidence="2">
    <location>
        <begin position="2"/>
        <end position="152"/>
    </location>
</feature>
<keyword evidence="4" id="KW-1185">Reference proteome</keyword>
<accession>A0A4Q9FKR6</accession>
<organism evidence="3 4">
    <name type="scientific">Hyunsoonleella flava</name>
    <dbReference type="NCBI Taxonomy" id="2527939"/>
    <lineage>
        <taxon>Bacteria</taxon>
        <taxon>Pseudomonadati</taxon>
        <taxon>Bacteroidota</taxon>
        <taxon>Flavobacteriia</taxon>
        <taxon>Flavobacteriales</taxon>
        <taxon>Flavobacteriaceae</taxon>
    </lineage>
</organism>
<dbReference type="EMBL" id="SIRT01000002">
    <property type="protein sequence ID" value="TBN05358.1"/>
    <property type="molecule type" value="Genomic_DNA"/>
</dbReference>
<sequence>MIHIITTGGTIEGLDYSEKNSQNQESKISIENFFRSANVSFSYTIESVLNKDSRSITDEDRQLLVDKIKATSAEKIVLTHGTFTMEDTAKYIGNLNLNKTIVLVGSFVLGTSNGTDAPFNLGYAICSVQFLKADVYVAMNGTIFHWKNVTKNLETNKFEQR</sequence>
<dbReference type="Pfam" id="PF00710">
    <property type="entry name" value="Asparaginase"/>
    <property type="match status" value="1"/>
</dbReference>
<dbReference type="PRINTS" id="PR00139">
    <property type="entry name" value="ASNGLNASE"/>
</dbReference>
<protein>
    <submittedName>
        <fullName evidence="3">Asparaginase</fullName>
    </submittedName>
</protein>
<dbReference type="OrthoDB" id="9788068at2"/>
<dbReference type="AlphaFoldDB" id="A0A4Q9FKR6"/>
<dbReference type="PIRSF" id="PIRSF001220">
    <property type="entry name" value="L-ASNase_gatD"/>
    <property type="match status" value="1"/>
</dbReference>
<dbReference type="PIRSF" id="PIRSF500176">
    <property type="entry name" value="L_ASNase"/>
    <property type="match status" value="1"/>
</dbReference>
<dbReference type="SUPFAM" id="SSF53774">
    <property type="entry name" value="Glutaminase/Asparaginase"/>
    <property type="match status" value="1"/>
</dbReference>
<dbReference type="InterPro" id="IPR027474">
    <property type="entry name" value="L-asparaginase_N"/>
</dbReference>
<dbReference type="Gene3D" id="3.40.50.1170">
    <property type="entry name" value="L-asparaginase, N-terminal domain"/>
    <property type="match status" value="1"/>
</dbReference>
<gene>
    <name evidence="3" type="ORF">EYD45_03525</name>
</gene>
<name>A0A4Q9FKR6_9FLAO</name>
<dbReference type="Proteomes" id="UP000291142">
    <property type="component" value="Unassembled WGS sequence"/>
</dbReference>
<dbReference type="InterPro" id="IPR036152">
    <property type="entry name" value="Asp/glu_Ase-like_sf"/>
</dbReference>
<evidence type="ECO:0000259" key="2">
    <source>
        <dbReference type="Pfam" id="PF00710"/>
    </source>
</evidence>
<dbReference type="InterPro" id="IPR006034">
    <property type="entry name" value="Asparaginase/glutaminase-like"/>
</dbReference>
<dbReference type="PROSITE" id="PS51732">
    <property type="entry name" value="ASN_GLN_ASE_3"/>
    <property type="match status" value="1"/>
</dbReference>
<dbReference type="RefSeq" id="WP_130962977.1">
    <property type="nucleotide sequence ID" value="NZ_SIRT01000002.1"/>
</dbReference>
<dbReference type="GO" id="GO:0004067">
    <property type="term" value="F:asparaginase activity"/>
    <property type="evidence" value="ECO:0007669"/>
    <property type="project" value="UniProtKB-UniRule"/>
</dbReference>
<evidence type="ECO:0000313" key="3">
    <source>
        <dbReference type="EMBL" id="TBN05358.1"/>
    </source>
</evidence>
<evidence type="ECO:0000313" key="4">
    <source>
        <dbReference type="Proteomes" id="UP000291142"/>
    </source>
</evidence>
<dbReference type="InterPro" id="IPR037152">
    <property type="entry name" value="L-asparaginase_N_sf"/>
</dbReference>
<proteinExistence type="predicted"/>
<feature type="active site" description="O-isoaspartyl threonine intermediate" evidence="1">
    <location>
        <position position="10"/>
    </location>
</feature>